<dbReference type="CDD" id="cd04301">
    <property type="entry name" value="NAT_SF"/>
    <property type="match status" value="1"/>
</dbReference>
<accession>A0ABS7L7J5</accession>
<gene>
    <name evidence="2" type="ORF">FLB61_08210</name>
</gene>
<dbReference type="PANTHER" id="PTHR43415:SF3">
    <property type="entry name" value="GNAT-FAMILY ACETYLTRANSFERASE"/>
    <property type="match status" value="1"/>
</dbReference>
<protein>
    <submittedName>
        <fullName evidence="2">GNAT family N-acetyltransferase</fullName>
    </submittedName>
</protein>
<proteinExistence type="predicted"/>
<dbReference type="RefSeq" id="WP_221919853.1">
    <property type="nucleotide sequence ID" value="NZ_CP173660.1"/>
</dbReference>
<evidence type="ECO:0000259" key="1">
    <source>
        <dbReference type="PROSITE" id="PS51186"/>
    </source>
</evidence>
<evidence type="ECO:0000313" key="3">
    <source>
        <dbReference type="Proteomes" id="UP000779049"/>
    </source>
</evidence>
<reference evidence="2 3" key="1">
    <citation type="journal article" date="2020" name="New Microbes New Infect">
        <title>Sellimonas caecigallum sp. nov., description and genome sequence of a new member of the Sellimonas genus isolated from the cecum of feral chicken.</title>
        <authorList>
            <person name="Wongkuna S."/>
            <person name="Ghimire S."/>
            <person name="Antony L."/>
            <person name="Chankhamhaengdecha S."/>
            <person name="Janvilisri T."/>
            <person name="Scaria J."/>
        </authorList>
    </citation>
    <scope>NUCLEOTIDE SEQUENCE [LARGE SCALE GENOMIC DNA]</scope>
    <source>
        <strain evidence="2 3">SW451</strain>
    </source>
</reference>
<organism evidence="2 3">
    <name type="scientific">Sellimonas caecigallum</name>
    <dbReference type="NCBI Taxonomy" id="2592333"/>
    <lineage>
        <taxon>Bacteria</taxon>
        <taxon>Bacillati</taxon>
        <taxon>Bacillota</taxon>
        <taxon>Clostridia</taxon>
        <taxon>Lachnospirales</taxon>
        <taxon>Lachnospiraceae</taxon>
        <taxon>Sellimonas</taxon>
    </lineage>
</organism>
<dbReference type="InterPro" id="IPR016181">
    <property type="entry name" value="Acyl_CoA_acyltransferase"/>
</dbReference>
<sequence>MENLTGGTPPVRYLPCVVPCKLYFAKKEDAENYYNQNYNPLDKEVARLTGCREVFTKEEVFSFFETSIQNDNYYLFLVLEPDGQIMGEAVINEMDFKLRCANFRIALFHSSKRGKGIGTWVVETIRDFAFEELKLHRLELNVFSYNPRAERVYLKAGFKREGILRDAVLDGNAYADDILMSILEDEWRQIKGLKS</sequence>
<dbReference type="EMBL" id="VIRV01000010">
    <property type="protein sequence ID" value="MBY0759069.1"/>
    <property type="molecule type" value="Genomic_DNA"/>
</dbReference>
<dbReference type="InterPro" id="IPR000182">
    <property type="entry name" value="GNAT_dom"/>
</dbReference>
<evidence type="ECO:0000313" key="2">
    <source>
        <dbReference type="EMBL" id="MBY0759069.1"/>
    </source>
</evidence>
<name>A0ABS7L7J5_9FIRM</name>
<dbReference type="Gene3D" id="3.40.630.30">
    <property type="match status" value="1"/>
</dbReference>
<dbReference type="Pfam" id="PF13302">
    <property type="entry name" value="Acetyltransf_3"/>
    <property type="match status" value="1"/>
</dbReference>
<dbReference type="Proteomes" id="UP000779049">
    <property type="component" value="Unassembled WGS sequence"/>
</dbReference>
<feature type="domain" description="N-acetyltransferase" evidence="1">
    <location>
        <begin position="36"/>
        <end position="185"/>
    </location>
</feature>
<keyword evidence="3" id="KW-1185">Reference proteome</keyword>
<dbReference type="PROSITE" id="PS51186">
    <property type="entry name" value="GNAT"/>
    <property type="match status" value="1"/>
</dbReference>
<dbReference type="PANTHER" id="PTHR43415">
    <property type="entry name" value="SPERMIDINE N(1)-ACETYLTRANSFERASE"/>
    <property type="match status" value="1"/>
</dbReference>
<comment type="caution">
    <text evidence="2">The sequence shown here is derived from an EMBL/GenBank/DDBJ whole genome shotgun (WGS) entry which is preliminary data.</text>
</comment>
<dbReference type="SUPFAM" id="SSF55729">
    <property type="entry name" value="Acyl-CoA N-acyltransferases (Nat)"/>
    <property type="match status" value="1"/>
</dbReference>